<dbReference type="GO" id="GO:0005524">
    <property type="term" value="F:ATP binding"/>
    <property type="evidence" value="ECO:0007669"/>
    <property type="project" value="InterPro"/>
</dbReference>
<name>A0A2U1P4L1_ARTAN</name>
<dbReference type="PANTHER" id="PTHR24222:SF52">
    <property type="entry name" value="ABC TRANSPORTER B FAMILY MEMBER 20-RELATED"/>
    <property type="match status" value="1"/>
</dbReference>
<dbReference type="InterPro" id="IPR039421">
    <property type="entry name" value="Type_1_exporter"/>
</dbReference>
<dbReference type="InterPro" id="IPR036640">
    <property type="entry name" value="ABC1_TM_sf"/>
</dbReference>
<evidence type="ECO:0000256" key="1">
    <source>
        <dbReference type="ARBA" id="ARBA00004141"/>
    </source>
</evidence>
<keyword evidence="4 5" id="KW-0472">Membrane</keyword>
<organism evidence="6 7">
    <name type="scientific">Artemisia annua</name>
    <name type="common">Sweet wormwood</name>
    <dbReference type="NCBI Taxonomy" id="35608"/>
    <lineage>
        <taxon>Eukaryota</taxon>
        <taxon>Viridiplantae</taxon>
        <taxon>Streptophyta</taxon>
        <taxon>Embryophyta</taxon>
        <taxon>Tracheophyta</taxon>
        <taxon>Spermatophyta</taxon>
        <taxon>Magnoliopsida</taxon>
        <taxon>eudicotyledons</taxon>
        <taxon>Gunneridae</taxon>
        <taxon>Pentapetalae</taxon>
        <taxon>asterids</taxon>
        <taxon>campanulids</taxon>
        <taxon>Asterales</taxon>
        <taxon>Asteraceae</taxon>
        <taxon>Asteroideae</taxon>
        <taxon>Anthemideae</taxon>
        <taxon>Artemisiinae</taxon>
        <taxon>Artemisia</taxon>
    </lineage>
</organism>
<comment type="caution">
    <text evidence="6">The sequence shown here is derived from an EMBL/GenBank/DDBJ whole genome shotgun (WGS) entry which is preliminary data.</text>
</comment>
<dbReference type="Gene3D" id="1.20.1560.10">
    <property type="entry name" value="ABC transporter type 1, transmembrane domain"/>
    <property type="match status" value="1"/>
</dbReference>
<dbReference type="GO" id="GO:0005886">
    <property type="term" value="C:plasma membrane"/>
    <property type="evidence" value="ECO:0007669"/>
    <property type="project" value="TreeGrafter"/>
</dbReference>
<comment type="subcellular location">
    <subcellularLocation>
        <location evidence="1">Membrane</location>
        <topology evidence="1">Multi-pass membrane protein</topology>
    </subcellularLocation>
</comment>
<dbReference type="STRING" id="35608.A0A2U1P4L1"/>
<gene>
    <name evidence="6" type="ORF">CTI12_AA180310</name>
</gene>
<feature type="transmembrane region" description="Helical" evidence="5">
    <location>
        <begin position="210"/>
        <end position="233"/>
    </location>
</feature>
<evidence type="ECO:0000313" key="6">
    <source>
        <dbReference type="EMBL" id="PWA80630.1"/>
    </source>
</evidence>
<evidence type="ECO:0000256" key="4">
    <source>
        <dbReference type="ARBA" id="ARBA00023136"/>
    </source>
</evidence>
<keyword evidence="3 5" id="KW-1133">Transmembrane helix</keyword>
<evidence type="ECO:0000256" key="3">
    <source>
        <dbReference type="ARBA" id="ARBA00022989"/>
    </source>
</evidence>
<evidence type="ECO:0000256" key="5">
    <source>
        <dbReference type="SAM" id="Phobius"/>
    </source>
</evidence>
<protein>
    <submittedName>
        <fullName evidence="6">Uncharacterized protein</fullName>
    </submittedName>
</protein>
<dbReference type="GO" id="GO:0042626">
    <property type="term" value="F:ATPase-coupled transmembrane transporter activity"/>
    <property type="evidence" value="ECO:0007669"/>
    <property type="project" value="TreeGrafter"/>
</dbReference>
<dbReference type="Proteomes" id="UP000245207">
    <property type="component" value="Unassembled WGS sequence"/>
</dbReference>
<dbReference type="EMBL" id="PKPP01001697">
    <property type="protein sequence ID" value="PWA80630.1"/>
    <property type="molecule type" value="Genomic_DNA"/>
</dbReference>
<dbReference type="AlphaFoldDB" id="A0A2U1P4L1"/>
<keyword evidence="7" id="KW-1185">Reference proteome</keyword>
<dbReference type="OrthoDB" id="6500128at2759"/>
<evidence type="ECO:0000313" key="7">
    <source>
        <dbReference type="Proteomes" id="UP000245207"/>
    </source>
</evidence>
<proteinExistence type="predicted"/>
<dbReference type="PANTHER" id="PTHR24222">
    <property type="entry name" value="ABC TRANSPORTER B FAMILY"/>
    <property type="match status" value="1"/>
</dbReference>
<sequence length="314" mass="35319">MAKHGNTESMAKRASCDESRKPNLCSSKINKVIVSVCLYIIADLVKVSKKHVIVLICGELIRVIWIRSQLHTHEVFDEKSVCLCRYREPTVRCDSIPVYEEVADSEMILDTQGNKRYLVISYLNCVPKNFNAPMLGRLTPFVDLRLFLSIKVRRAKEYMGSKAKGCTTIKPFLQKLAARTLYAFTNEPLAKYSYAASLQSTLRYGILTSLVQGLGLGFTYGLAISCCALRLYVGRFLVTHRKAHDGEIVTSPFAVILSGMYHSVDLGVNRNGQSQPFDRPFTQVIPICIRQHNTTVSSLCKVYDCLHYGIRCDS</sequence>
<evidence type="ECO:0000256" key="2">
    <source>
        <dbReference type="ARBA" id="ARBA00022692"/>
    </source>
</evidence>
<reference evidence="6 7" key="1">
    <citation type="journal article" date="2018" name="Mol. Plant">
        <title>The genome of Artemisia annua provides insight into the evolution of Asteraceae family and artemisinin biosynthesis.</title>
        <authorList>
            <person name="Shen Q."/>
            <person name="Zhang L."/>
            <person name="Liao Z."/>
            <person name="Wang S."/>
            <person name="Yan T."/>
            <person name="Shi P."/>
            <person name="Liu M."/>
            <person name="Fu X."/>
            <person name="Pan Q."/>
            <person name="Wang Y."/>
            <person name="Lv Z."/>
            <person name="Lu X."/>
            <person name="Zhang F."/>
            <person name="Jiang W."/>
            <person name="Ma Y."/>
            <person name="Chen M."/>
            <person name="Hao X."/>
            <person name="Li L."/>
            <person name="Tang Y."/>
            <person name="Lv G."/>
            <person name="Zhou Y."/>
            <person name="Sun X."/>
            <person name="Brodelius P.E."/>
            <person name="Rose J.K.C."/>
            <person name="Tang K."/>
        </authorList>
    </citation>
    <scope>NUCLEOTIDE SEQUENCE [LARGE SCALE GENOMIC DNA]</scope>
    <source>
        <strain evidence="7">cv. Huhao1</strain>
        <tissue evidence="6">Leaf</tissue>
    </source>
</reference>
<accession>A0A2U1P4L1</accession>
<keyword evidence="2 5" id="KW-0812">Transmembrane</keyword>